<feature type="signal peptide" evidence="1">
    <location>
        <begin position="1"/>
        <end position="23"/>
    </location>
</feature>
<organism evidence="2 3">
    <name type="scientific">Malus baccata</name>
    <name type="common">Siberian crab apple</name>
    <name type="synonym">Pyrus baccata</name>
    <dbReference type="NCBI Taxonomy" id="106549"/>
    <lineage>
        <taxon>Eukaryota</taxon>
        <taxon>Viridiplantae</taxon>
        <taxon>Streptophyta</taxon>
        <taxon>Embryophyta</taxon>
        <taxon>Tracheophyta</taxon>
        <taxon>Spermatophyta</taxon>
        <taxon>Magnoliopsida</taxon>
        <taxon>eudicotyledons</taxon>
        <taxon>Gunneridae</taxon>
        <taxon>Pentapetalae</taxon>
        <taxon>rosids</taxon>
        <taxon>fabids</taxon>
        <taxon>Rosales</taxon>
        <taxon>Rosaceae</taxon>
        <taxon>Amygdaloideae</taxon>
        <taxon>Maleae</taxon>
        <taxon>Malus</taxon>
    </lineage>
</organism>
<comment type="caution">
    <text evidence="2">The sequence shown here is derived from an EMBL/GenBank/DDBJ whole genome shotgun (WGS) entry which is preliminary data.</text>
</comment>
<dbReference type="EMBL" id="VIEB01003277">
    <property type="protein sequence ID" value="TQD69538.1"/>
    <property type="molecule type" value="Genomic_DNA"/>
</dbReference>
<name>A0A540K5N5_MALBA</name>
<accession>A0A540K5N5</accession>
<sequence>MYCARIQSSLFVIYLLLWKKVEEMYGNQNNSTQIFLLKGDVAAFQREARSFVQHLGDPTVVWNELDVYRAHTTDVAVSLKRAEKDLGDPTAMWNELASLSPDYEDLKSHILMTQNFFLIPACLPPFNVVRRRVMDLDMKATMHESRVYALSHWSIKAKGYKGKRHDLKCEHYVKIGHLGIGHTKDRCWILH</sequence>
<gene>
    <name evidence="2" type="ORF">C1H46_044929</name>
</gene>
<evidence type="ECO:0000313" key="3">
    <source>
        <dbReference type="Proteomes" id="UP000315295"/>
    </source>
</evidence>
<keyword evidence="3" id="KW-1185">Reference proteome</keyword>
<protein>
    <submittedName>
        <fullName evidence="2">Uncharacterized protein</fullName>
    </submittedName>
</protein>
<reference evidence="2 3" key="1">
    <citation type="journal article" date="2019" name="G3 (Bethesda)">
        <title>Sequencing of a Wild Apple (Malus baccata) Genome Unravels the Differences Between Cultivated and Wild Apple Species Regarding Disease Resistance and Cold Tolerance.</title>
        <authorList>
            <person name="Chen X."/>
        </authorList>
    </citation>
    <scope>NUCLEOTIDE SEQUENCE [LARGE SCALE GENOMIC DNA]</scope>
    <source>
        <strain evidence="3">cv. Shandingzi</strain>
        <tissue evidence="2">Leaves</tissue>
    </source>
</reference>
<dbReference type="Proteomes" id="UP000315295">
    <property type="component" value="Unassembled WGS sequence"/>
</dbReference>
<dbReference type="AlphaFoldDB" id="A0A540K5N5"/>
<evidence type="ECO:0000313" key="2">
    <source>
        <dbReference type="EMBL" id="TQD69538.1"/>
    </source>
</evidence>
<proteinExistence type="predicted"/>
<feature type="chain" id="PRO_5022154129" evidence="1">
    <location>
        <begin position="24"/>
        <end position="191"/>
    </location>
</feature>
<evidence type="ECO:0000256" key="1">
    <source>
        <dbReference type="SAM" id="SignalP"/>
    </source>
</evidence>
<keyword evidence="1" id="KW-0732">Signal</keyword>